<dbReference type="PANTHER" id="PTHR42951:SF14">
    <property type="entry name" value="METALLO-BETA-LACTAMASE SUPERFAMILY PROTEIN"/>
    <property type="match status" value="1"/>
</dbReference>
<sequence>MGSLAWSTYVAPAKPVVSTDLPPGESREMWSPTSSTLIYGDRDAVLVDALLTIDEGRALADWVVASGRNLTTIYITHAHGDHFFGAAAVLERFPRARLVAPVSVVEKMPDQVGEQWLDRVWRKGFPDQIAERPPIAEPLVDNTIDLEGEQLVAVETGHTDTNGTSVLHVPSRGLVVAGDVVYNDVHLHLAEAANGGIGGWLDALTVVNSLRPCVVIAGHKRDGAEDDPYTVEETSSYLREVEAAAERTESAEALYAAIIERYPDRINRAVAWKSAHALKPEPG</sequence>
<dbReference type="Proteomes" id="UP000185124">
    <property type="component" value="Unassembled WGS sequence"/>
</dbReference>
<dbReference type="InterPro" id="IPR036866">
    <property type="entry name" value="RibonucZ/Hydroxyglut_hydro"/>
</dbReference>
<gene>
    <name evidence="2" type="ORF">SAMN04489832_3555</name>
</gene>
<dbReference type="EMBL" id="FSQT01000002">
    <property type="protein sequence ID" value="SIN15996.1"/>
    <property type="molecule type" value="Genomic_DNA"/>
</dbReference>
<dbReference type="Pfam" id="PF00753">
    <property type="entry name" value="Lactamase_B"/>
    <property type="match status" value="1"/>
</dbReference>
<feature type="domain" description="Metallo-beta-lactamase" evidence="1">
    <location>
        <begin position="32"/>
        <end position="219"/>
    </location>
</feature>
<dbReference type="AlphaFoldDB" id="A0A1N5Z268"/>
<accession>A0A1N5Z268</accession>
<evidence type="ECO:0000313" key="3">
    <source>
        <dbReference type="Proteomes" id="UP000185124"/>
    </source>
</evidence>
<dbReference type="Gene3D" id="3.60.15.10">
    <property type="entry name" value="Ribonuclease Z/Hydroxyacylglutathione hydrolase-like"/>
    <property type="match status" value="1"/>
</dbReference>
<keyword evidence="3" id="KW-1185">Reference proteome</keyword>
<name>A0A1N5Z268_9ACTN</name>
<dbReference type="CDD" id="cd07739">
    <property type="entry name" value="metallo-hydrolase-like_MBL-fold"/>
    <property type="match status" value="1"/>
</dbReference>
<dbReference type="RefSeq" id="WP_074313887.1">
    <property type="nucleotide sequence ID" value="NZ_FSQT01000002.1"/>
</dbReference>
<protein>
    <submittedName>
        <fullName evidence="2">Glyoxylase, beta-lactamase superfamily II</fullName>
    </submittedName>
</protein>
<evidence type="ECO:0000259" key="1">
    <source>
        <dbReference type="SMART" id="SM00849"/>
    </source>
</evidence>
<dbReference type="InterPro" id="IPR001279">
    <property type="entry name" value="Metallo-B-lactamas"/>
</dbReference>
<dbReference type="SMART" id="SM00849">
    <property type="entry name" value="Lactamase_B"/>
    <property type="match status" value="1"/>
</dbReference>
<evidence type="ECO:0000313" key="2">
    <source>
        <dbReference type="EMBL" id="SIN15996.1"/>
    </source>
</evidence>
<dbReference type="PANTHER" id="PTHR42951">
    <property type="entry name" value="METALLO-BETA-LACTAMASE DOMAIN-CONTAINING"/>
    <property type="match status" value="1"/>
</dbReference>
<dbReference type="STRING" id="709881.SAMN04489832_3555"/>
<reference evidence="3" key="1">
    <citation type="submission" date="2016-12" db="EMBL/GenBank/DDBJ databases">
        <authorList>
            <person name="Varghese N."/>
            <person name="Submissions S."/>
        </authorList>
    </citation>
    <scope>NUCLEOTIDE SEQUENCE [LARGE SCALE GENOMIC DNA]</scope>
    <source>
        <strain evidence="3">DSM 45599</strain>
    </source>
</reference>
<dbReference type="InterPro" id="IPR050855">
    <property type="entry name" value="NDM-1-like"/>
</dbReference>
<proteinExistence type="predicted"/>
<organism evidence="2 3">
    <name type="scientific">Micromonospora cremea</name>
    <dbReference type="NCBI Taxonomy" id="709881"/>
    <lineage>
        <taxon>Bacteria</taxon>
        <taxon>Bacillati</taxon>
        <taxon>Actinomycetota</taxon>
        <taxon>Actinomycetes</taxon>
        <taxon>Micromonosporales</taxon>
        <taxon>Micromonosporaceae</taxon>
        <taxon>Micromonospora</taxon>
    </lineage>
</organism>
<dbReference type="SUPFAM" id="SSF56281">
    <property type="entry name" value="Metallo-hydrolase/oxidoreductase"/>
    <property type="match status" value="1"/>
</dbReference>